<accession>A0A918WQ66</accession>
<organism evidence="2 3">
    <name type="scientific">Streptomyces cinnamoneus</name>
    <name type="common">Streptoverticillium cinnamoneum</name>
    <dbReference type="NCBI Taxonomy" id="53446"/>
    <lineage>
        <taxon>Bacteria</taxon>
        <taxon>Bacillati</taxon>
        <taxon>Actinomycetota</taxon>
        <taxon>Actinomycetes</taxon>
        <taxon>Kitasatosporales</taxon>
        <taxon>Streptomycetaceae</taxon>
        <taxon>Streptomyces</taxon>
        <taxon>Streptomyces cinnamoneus group</taxon>
    </lineage>
</organism>
<proteinExistence type="predicted"/>
<dbReference type="InterPro" id="IPR043917">
    <property type="entry name" value="DUF5753"/>
</dbReference>
<dbReference type="InterPro" id="IPR001387">
    <property type="entry name" value="Cro/C1-type_HTH"/>
</dbReference>
<evidence type="ECO:0000313" key="2">
    <source>
        <dbReference type="EMBL" id="GHC66847.1"/>
    </source>
</evidence>
<protein>
    <submittedName>
        <fullName evidence="2">Transcriptional regulator</fullName>
    </submittedName>
</protein>
<dbReference type="CDD" id="cd00093">
    <property type="entry name" value="HTH_XRE"/>
    <property type="match status" value="1"/>
</dbReference>
<dbReference type="Pfam" id="PF19054">
    <property type="entry name" value="DUF5753"/>
    <property type="match status" value="1"/>
</dbReference>
<reference evidence="2" key="1">
    <citation type="journal article" date="2014" name="Int. J. Syst. Evol. Microbiol.">
        <title>Complete genome sequence of Corynebacterium casei LMG S-19264T (=DSM 44701T), isolated from a smear-ripened cheese.</title>
        <authorList>
            <consortium name="US DOE Joint Genome Institute (JGI-PGF)"/>
            <person name="Walter F."/>
            <person name="Albersmeier A."/>
            <person name="Kalinowski J."/>
            <person name="Ruckert C."/>
        </authorList>
    </citation>
    <scope>NUCLEOTIDE SEQUENCE</scope>
    <source>
        <strain evidence="2">JCM 4633</strain>
    </source>
</reference>
<comment type="caution">
    <text evidence="2">The sequence shown here is derived from an EMBL/GenBank/DDBJ whole genome shotgun (WGS) entry which is preliminary data.</text>
</comment>
<name>A0A918WQ66_STRCJ</name>
<dbReference type="SMART" id="SM00530">
    <property type="entry name" value="HTH_XRE"/>
    <property type="match status" value="1"/>
</dbReference>
<sequence>MPPRTTPTERQKRLGFELRRMRTAAGLSTEYAAGLLGLDRGKISNIESGIRVITPERLRTLASHYACADQQYIDALAAMSNERERGWWERFRGELAIGLLDIAELEWHAARLLTSQVMHLPGLLQTESYARAIFEGVLPPRPRLEVELHVAHRMQRQQVIEREQDPLDYTGYIHEAALRMQFGGKTVMKEQLNHLLVMSERENIALRVVPVETGAFPGAGHAMLFAEGPVPQLDTVQLDSAGGPSFWYAESQLARFRAQLDWMDQAALDPSQSRDFIHRIASDL</sequence>
<feature type="domain" description="HTH cro/C1-type" evidence="1">
    <location>
        <begin position="18"/>
        <end position="73"/>
    </location>
</feature>
<gene>
    <name evidence="2" type="ORF">GCM10010507_50850</name>
</gene>
<dbReference type="AlphaFoldDB" id="A0A918WQ66"/>
<evidence type="ECO:0000313" key="3">
    <source>
        <dbReference type="Proteomes" id="UP000646244"/>
    </source>
</evidence>
<dbReference type="RefSeq" id="WP_190112218.1">
    <property type="nucleotide sequence ID" value="NZ_BMVB01000022.1"/>
</dbReference>
<dbReference type="EMBL" id="BMVB01000022">
    <property type="protein sequence ID" value="GHC66847.1"/>
    <property type="molecule type" value="Genomic_DNA"/>
</dbReference>
<dbReference type="Gene3D" id="1.10.260.40">
    <property type="entry name" value="lambda repressor-like DNA-binding domains"/>
    <property type="match status" value="1"/>
</dbReference>
<evidence type="ECO:0000259" key="1">
    <source>
        <dbReference type="PROSITE" id="PS50943"/>
    </source>
</evidence>
<dbReference type="PROSITE" id="PS50943">
    <property type="entry name" value="HTH_CROC1"/>
    <property type="match status" value="1"/>
</dbReference>
<dbReference type="Proteomes" id="UP000646244">
    <property type="component" value="Unassembled WGS sequence"/>
</dbReference>
<dbReference type="InterPro" id="IPR010982">
    <property type="entry name" value="Lambda_DNA-bd_dom_sf"/>
</dbReference>
<dbReference type="GO" id="GO:0003677">
    <property type="term" value="F:DNA binding"/>
    <property type="evidence" value="ECO:0007669"/>
    <property type="project" value="InterPro"/>
</dbReference>
<dbReference type="SUPFAM" id="SSF47413">
    <property type="entry name" value="lambda repressor-like DNA-binding domains"/>
    <property type="match status" value="1"/>
</dbReference>
<dbReference type="Pfam" id="PF13560">
    <property type="entry name" value="HTH_31"/>
    <property type="match status" value="1"/>
</dbReference>
<reference evidence="2" key="2">
    <citation type="submission" date="2020-09" db="EMBL/GenBank/DDBJ databases">
        <authorList>
            <person name="Sun Q."/>
            <person name="Ohkuma M."/>
        </authorList>
    </citation>
    <scope>NUCLEOTIDE SEQUENCE</scope>
    <source>
        <strain evidence="2">JCM 4633</strain>
    </source>
</reference>